<dbReference type="Proteomes" id="UP000664203">
    <property type="component" value="Unassembled WGS sequence"/>
</dbReference>
<feature type="domain" description="NET" evidence="5">
    <location>
        <begin position="761"/>
        <end position="874"/>
    </location>
</feature>
<feature type="compositionally biased region" description="Pro residues" evidence="3">
    <location>
        <begin position="206"/>
        <end position="217"/>
    </location>
</feature>
<feature type="compositionally biased region" description="Polar residues" evidence="3">
    <location>
        <begin position="81"/>
        <end position="98"/>
    </location>
</feature>
<dbReference type="InterPro" id="IPR050935">
    <property type="entry name" value="Bromo_chromatin_reader"/>
</dbReference>
<sequence>MALSEPECGAFEGKFGLEQDQIDFGTHDHELQNSHHLKDSSLKSSTSVNTSAHNKNAHITAHDFQPSIINGVDHADIHLTDTQTSLEPSSSLPNSGETGDSLLSSSSQSAPDDVVDHSSIKLDATPVETSPALVQQPTSDIREENQPVSQEQTVQIKEQKKQQDLINDPELTNGLASEKSDPIPWTPELQPQTDSIAPSISEQPPAGHPTPPEPVLAPSPDEDEASAPQPPKESASIPAADIPHHPPVPVPEGASIEEPIDPAPSPAPLAEISSPVMKTQTQSTDQVMQDAPSPPAKVAREREDDDLEDGPAAKRSKTEQDALADFKVPERPAINTQVNGTHTEVPQISSPPMTQLQHKHCMRTIQNVKRIQSSTAFRQPVDHVAMNIPSYPNIIAKPMDLRTLEENLKENKYPTVDAFTADFNQIVQNCETFNGRESTFTKSAYDMKASFDKNMSKIPGPDVAEPSPADRKKKAIIPPAAKVAPPRRESRSSLPGPARSPISAGSPQTFALNPQGVPLIRRDSTFGDGRPKREIHPPAPRDLPYANQKPKKKKYQWELRFCEKVLTELSKAKYNHVSWPFMTAVDPVALNIPTYHSIIKKPMDFGSMKAKLDHGEYENAKEFEADARQVFQNCYRFNPQSDPINHTGHQFEAVFDSEWAKKLDWIEANTPSSGPQSAGSSEPEDSDEEDEEEDEEEEEQTQLSKLQQQIAAMSRQVELITQKKKSPPVSGKKATKGAKPIRKDAKKPAPPPKAEKKAASKPAKKEKTPYVTYEQKQDISNRINSLSESKMATALRIIRDNMPNLQVRDDLEKRISLHLTYKAIIQHELVTDMYQKQGVQDDELELDIDELSDEVLHKLLVFVRKHAPHSDDASARPIPAASSAAPTRKKNKPMSKTEQEARIAQVQNGLSAFQKGGSAPSYNDAVAGQESSGEDESSESEEE</sequence>
<dbReference type="InterPro" id="IPR001487">
    <property type="entry name" value="Bromodomain"/>
</dbReference>
<feature type="compositionally biased region" description="Polar residues" evidence="3">
    <location>
        <begin position="276"/>
        <end position="287"/>
    </location>
</feature>
<dbReference type="PROSITE" id="PS51525">
    <property type="entry name" value="NET"/>
    <property type="match status" value="1"/>
</dbReference>
<dbReference type="PANTHER" id="PTHR22880:SF225">
    <property type="entry name" value="BROMODOMAIN-CONTAINING PROTEIN BET-1-RELATED"/>
    <property type="match status" value="1"/>
</dbReference>
<feature type="compositionally biased region" description="Low complexity" evidence="3">
    <location>
        <begin position="42"/>
        <end position="51"/>
    </location>
</feature>
<feature type="region of interest" description="Disordered" evidence="3">
    <location>
        <begin position="452"/>
        <end position="514"/>
    </location>
</feature>
<dbReference type="PROSITE" id="PS00633">
    <property type="entry name" value="BROMODOMAIN_1"/>
    <property type="match status" value="1"/>
</dbReference>
<dbReference type="GO" id="GO:0006355">
    <property type="term" value="P:regulation of DNA-templated transcription"/>
    <property type="evidence" value="ECO:0007669"/>
    <property type="project" value="TreeGrafter"/>
</dbReference>
<evidence type="ECO:0008006" key="8">
    <source>
        <dbReference type="Google" id="ProtNLM"/>
    </source>
</evidence>
<feature type="compositionally biased region" description="Basic and acidic residues" evidence="3">
    <location>
        <begin position="741"/>
        <end position="768"/>
    </location>
</feature>
<feature type="compositionally biased region" description="Polar residues" evidence="3">
    <location>
        <begin position="146"/>
        <end position="156"/>
    </location>
</feature>
<organism evidence="6 7">
    <name type="scientific">Alectoria fallacina</name>
    <dbReference type="NCBI Taxonomy" id="1903189"/>
    <lineage>
        <taxon>Eukaryota</taxon>
        <taxon>Fungi</taxon>
        <taxon>Dikarya</taxon>
        <taxon>Ascomycota</taxon>
        <taxon>Pezizomycotina</taxon>
        <taxon>Lecanoromycetes</taxon>
        <taxon>OSLEUM clade</taxon>
        <taxon>Lecanoromycetidae</taxon>
        <taxon>Lecanorales</taxon>
        <taxon>Lecanorineae</taxon>
        <taxon>Parmeliaceae</taxon>
        <taxon>Alectoria</taxon>
    </lineage>
</organism>
<feature type="region of interest" description="Disordered" evidence="3">
    <location>
        <begin position="668"/>
        <end position="770"/>
    </location>
</feature>
<dbReference type="GO" id="GO:0000785">
    <property type="term" value="C:chromatin"/>
    <property type="evidence" value="ECO:0007669"/>
    <property type="project" value="TreeGrafter"/>
</dbReference>
<feature type="region of interest" description="Disordered" evidence="3">
    <location>
        <begin position="526"/>
        <end position="549"/>
    </location>
</feature>
<dbReference type="InterPro" id="IPR018359">
    <property type="entry name" value="Bromodomain_CS"/>
</dbReference>
<comment type="caution">
    <text evidence="6">The sequence shown here is derived from an EMBL/GenBank/DDBJ whole genome shotgun (WGS) entry which is preliminary data.</text>
</comment>
<feature type="compositionally biased region" description="Basic and acidic residues" evidence="3">
    <location>
        <begin position="25"/>
        <end position="41"/>
    </location>
</feature>
<dbReference type="InterPro" id="IPR038336">
    <property type="entry name" value="NET_sf"/>
</dbReference>
<protein>
    <recommendedName>
        <fullName evidence="8">Bromodomain-containing protein</fullName>
    </recommendedName>
</protein>
<feature type="compositionally biased region" description="Acidic residues" evidence="3">
    <location>
        <begin position="932"/>
        <end position="943"/>
    </location>
</feature>
<dbReference type="OrthoDB" id="784962at2759"/>
<dbReference type="GO" id="GO:0005634">
    <property type="term" value="C:nucleus"/>
    <property type="evidence" value="ECO:0007669"/>
    <property type="project" value="TreeGrafter"/>
</dbReference>
<dbReference type="GO" id="GO:0006338">
    <property type="term" value="P:chromatin remodeling"/>
    <property type="evidence" value="ECO:0007669"/>
    <property type="project" value="TreeGrafter"/>
</dbReference>
<keyword evidence="7" id="KW-1185">Reference proteome</keyword>
<dbReference type="Pfam" id="PF17035">
    <property type="entry name" value="BET"/>
    <property type="match status" value="2"/>
</dbReference>
<dbReference type="PROSITE" id="PS50014">
    <property type="entry name" value="BROMODOMAIN_2"/>
    <property type="match status" value="2"/>
</dbReference>
<dbReference type="EMBL" id="CAJPDR010000143">
    <property type="protein sequence ID" value="CAF9921233.1"/>
    <property type="molecule type" value="Genomic_DNA"/>
</dbReference>
<feature type="compositionally biased region" description="Low complexity" evidence="3">
    <location>
        <begin position="875"/>
        <end position="886"/>
    </location>
</feature>
<dbReference type="InterPro" id="IPR036427">
    <property type="entry name" value="Bromodomain-like_sf"/>
</dbReference>
<evidence type="ECO:0000259" key="5">
    <source>
        <dbReference type="PROSITE" id="PS51525"/>
    </source>
</evidence>
<dbReference type="InterPro" id="IPR027353">
    <property type="entry name" value="NET_dom"/>
</dbReference>
<reference evidence="6" key="1">
    <citation type="submission" date="2021-03" db="EMBL/GenBank/DDBJ databases">
        <authorList>
            <person name="Tagirdzhanova G."/>
        </authorList>
    </citation>
    <scope>NUCLEOTIDE SEQUENCE</scope>
</reference>
<dbReference type="SUPFAM" id="SSF47370">
    <property type="entry name" value="Bromodomain"/>
    <property type="match status" value="2"/>
</dbReference>
<feature type="compositionally biased region" description="Polar residues" evidence="3">
    <location>
        <begin position="669"/>
        <end position="679"/>
    </location>
</feature>
<dbReference type="Gene3D" id="1.20.920.10">
    <property type="entry name" value="Bromodomain-like"/>
    <property type="match status" value="2"/>
</dbReference>
<dbReference type="AlphaFoldDB" id="A0A8H3IJM3"/>
<evidence type="ECO:0000259" key="4">
    <source>
        <dbReference type="PROSITE" id="PS50014"/>
    </source>
</evidence>
<gene>
    <name evidence="6" type="ORF">ALECFALPRED_001743</name>
</gene>
<feature type="compositionally biased region" description="Polar residues" evidence="3">
    <location>
        <begin position="503"/>
        <end position="512"/>
    </location>
</feature>
<feature type="compositionally biased region" description="Polar residues" evidence="3">
    <location>
        <begin position="189"/>
        <end position="202"/>
    </location>
</feature>
<feature type="compositionally biased region" description="Acidic residues" evidence="3">
    <location>
        <begin position="682"/>
        <end position="700"/>
    </location>
</feature>
<evidence type="ECO:0000256" key="3">
    <source>
        <dbReference type="SAM" id="MobiDB-lite"/>
    </source>
</evidence>
<feature type="region of interest" description="Disordered" evidence="3">
    <location>
        <begin position="867"/>
        <end position="943"/>
    </location>
</feature>
<evidence type="ECO:0000256" key="1">
    <source>
        <dbReference type="ARBA" id="ARBA00023117"/>
    </source>
</evidence>
<dbReference type="Gene3D" id="1.20.1270.220">
    <property type="match status" value="1"/>
</dbReference>
<name>A0A8H3IJM3_9LECA</name>
<dbReference type="Pfam" id="PF00439">
    <property type="entry name" value="Bromodomain"/>
    <property type="match status" value="2"/>
</dbReference>
<evidence type="ECO:0000313" key="6">
    <source>
        <dbReference type="EMBL" id="CAF9921233.1"/>
    </source>
</evidence>
<feature type="compositionally biased region" description="Basic and acidic residues" evidence="3">
    <location>
        <begin position="526"/>
        <end position="536"/>
    </location>
</feature>
<feature type="compositionally biased region" description="Polar residues" evidence="3">
    <location>
        <begin position="701"/>
        <end position="711"/>
    </location>
</feature>
<dbReference type="PRINTS" id="PR00503">
    <property type="entry name" value="BROMODOMAIN"/>
</dbReference>
<keyword evidence="1 2" id="KW-0103">Bromodomain</keyword>
<proteinExistence type="predicted"/>
<dbReference type="SMART" id="SM00297">
    <property type="entry name" value="BROMO"/>
    <property type="match status" value="2"/>
</dbReference>
<feature type="domain" description="Bromo" evidence="4">
    <location>
        <begin position="369"/>
        <end position="441"/>
    </location>
</feature>
<accession>A0A8H3IJM3</accession>
<dbReference type="PANTHER" id="PTHR22880">
    <property type="entry name" value="FALZ-RELATED BROMODOMAIN-CONTAINING PROTEINS"/>
    <property type="match status" value="1"/>
</dbReference>
<feature type="domain" description="Bromo" evidence="4">
    <location>
        <begin position="573"/>
        <end position="645"/>
    </location>
</feature>
<evidence type="ECO:0000256" key="2">
    <source>
        <dbReference type="PROSITE-ProRule" id="PRU00035"/>
    </source>
</evidence>
<feature type="region of interest" description="Disordered" evidence="3">
    <location>
        <begin position="81"/>
        <end position="321"/>
    </location>
</feature>
<evidence type="ECO:0000313" key="7">
    <source>
        <dbReference type="Proteomes" id="UP000664203"/>
    </source>
</evidence>
<feature type="region of interest" description="Disordered" evidence="3">
    <location>
        <begin position="22"/>
        <end position="64"/>
    </location>
</feature>